<gene>
    <name evidence="1" type="ORF">GLOTRDRAFT_97095</name>
</gene>
<name>S7PR96_GLOTA</name>
<dbReference type="GeneID" id="19309950"/>
<sequence>MARNGNLMPVFCIVIWGYDTPLGQISIKLQGNEHEEMRSLNIQTQQRSRSNGLRDAQQDALRAKAEIHPQEVYVPSKINDFKARKQEKTGDTVGCREQVDVSNMEQWVLGHLKASHAKQNIERNSNGVLIYEVMLHQTEKIAYYPARDLYDPARVASRNQRVRFQGCEAEEAQAGLWESLRGPHW</sequence>
<dbReference type="EMBL" id="KB469317">
    <property type="protein sequence ID" value="EPQ50376.1"/>
    <property type="molecule type" value="Genomic_DNA"/>
</dbReference>
<dbReference type="RefSeq" id="XP_007871210.1">
    <property type="nucleotide sequence ID" value="XM_007873019.1"/>
</dbReference>
<dbReference type="KEGG" id="gtr:GLOTRDRAFT_97095"/>
<reference evidence="1 2" key="1">
    <citation type="journal article" date="2012" name="Science">
        <title>The Paleozoic origin of enzymatic lignin decomposition reconstructed from 31 fungal genomes.</title>
        <authorList>
            <person name="Floudas D."/>
            <person name="Binder M."/>
            <person name="Riley R."/>
            <person name="Barry K."/>
            <person name="Blanchette R.A."/>
            <person name="Henrissat B."/>
            <person name="Martinez A.T."/>
            <person name="Otillar R."/>
            <person name="Spatafora J.W."/>
            <person name="Yadav J.S."/>
            <person name="Aerts A."/>
            <person name="Benoit I."/>
            <person name="Boyd A."/>
            <person name="Carlson A."/>
            <person name="Copeland A."/>
            <person name="Coutinho P.M."/>
            <person name="de Vries R.P."/>
            <person name="Ferreira P."/>
            <person name="Findley K."/>
            <person name="Foster B."/>
            <person name="Gaskell J."/>
            <person name="Glotzer D."/>
            <person name="Gorecki P."/>
            <person name="Heitman J."/>
            <person name="Hesse C."/>
            <person name="Hori C."/>
            <person name="Igarashi K."/>
            <person name="Jurgens J.A."/>
            <person name="Kallen N."/>
            <person name="Kersten P."/>
            <person name="Kohler A."/>
            <person name="Kuees U."/>
            <person name="Kumar T.K.A."/>
            <person name="Kuo A."/>
            <person name="LaButti K."/>
            <person name="Larrondo L.F."/>
            <person name="Lindquist E."/>
            <person name="Ling A."/>
            <person name="Lombard V."/>
            <person name="Lucas S."/>
            <person name="Lundell T."/>
            <person name="Martin R."/>
            <person name="McLaughlin D.J."/>
            <person name="Morgenstern I."/>
            <person name="Morin E."/>
            <person name="Murat C."/>
            <person name="Nagy L.G."/>
            <person name="Nolan M."/>
            <person name="Ohm R.A."/>
            <person name="Patyshakuliyeva A."/>
            <person name="Rokas A."/>
            <person name="Ruiz-Duenas F.J."/>
            <person name="Sabat G."/>
            <person name="Salamov A."/>
            <person name="Samejima M."/>
            <person name="Schmutz J."/>
            <person name="Slot J.C."/>
            <person name="St John F."/>
            <person name="Stenlid J."/>
            <person name="Sun H."/>
            <person name="Sun S."/>
            <person name="Syed K."/>
            <person name="Tsang A."/>
            <person name="Wiebenga A."/>
            <person name="Young D."/>
            <person name="Pisabarro A."/>
            <person name="Eastwood D.C."/>
            <person name="Martin F."/>
            <person name="Cullen D."/>
            <person name="Grigoriev I.V."/>
            <person name="Hibbett D.S."/>
        </authorList>
    </citation>
    <scope>NUCLEOTIDE SEQUENCE [LARGE SCALE GENOMIC DNA]</scope>
    <source>
        <strain evidence="1 2">ATCC 11539</strain>
    </source>
</reference>
<evidence type="ECO:0000313" key="2">
    <source>
        <dbReference type="Proteomes" id="UP000030669"/>
    </source>
</evidence>
<evidence type="ECO:0000313" key="1">
    <source>
        <dbReference type="EMBL" id="EPQ50376.1"/>
    </source>
</evidence>
<protein>
    <submittedName>
        <fullName evidence="1">Uncharacterized protein</fullName>
    </submittedName>
</protein>
<dbReference type="AlphaFoldDB" id="S7PR96"/>
<keyword evidence="2" id="KW-1185">Reference proteome</keyword>
<dbReference type="HOGENOM" id="CLU_1461468_0_0_1"/>
<accession>S7PR96</accession>
<dbReference type="Proteomes" id="UP000030669">
    <property type="component" value="Unassembled WGS sequence"/>
</dbReference>
<organism evidence="1 2">
    <name type="scientific">Gloeophyllum trabeum (strain ATCC 11539 / FP-39264 / Madison 617)</name>
    <name type="common">Brown rot fungus</name>
    <dbReference type="NCBI Taxonomy" id="670483"/>
    <lineage>
        <taxon>Eukaryota</taxon>
        <taxon>Fungi</taxon>
        <taxon>Dikarya</taxon>
        <taxon>Basidiomycota</taxon>
        <taxon>Agaricomycotina</taxon>
        <taxon>Agaricomycetes</taxon>
        <taxon>Gloeophyllales</taxon>
        <taxon>Gloeophyllaceae</taxon>
        <taxon>Gloeophyllum</taxon>
    </lineage>
</organism>
<proteinExistence type="predicted"/>